<comment type="caution">
    <text evidence="10">The sequence shown here is derived from an EMBL/GenBank/DDBJ whole genome shotgun (WGS) entry which is preliminary data.</text>
</comment>
<keyword evidence="8" id="KW-0443">Lipid metabolism</keyword>
<dbReference type="GO" id="GO:0008970">
    <property type="term" value="F:phospholipase A1 activity"/>
    <property type="evidence" value="ECO:0007669"/>
    <property type="project" value="UniProtKB-ARBA"/>
</dbReference>
<name>A0ABC8T770_9AQUA</name>
<evidence type="ECO:0000256" key="5">
    <source>
        <dbReference type="ARBA" id="ARBA00022801"/>
    </source>
</evidence>
<protein>
    <recommendedName>
        <fullName evidence="9">Fungal lipase-type domain-containing protein</fullName>
    </recommendedName>
</protein>
<evidence type="ECO:0000313" key="10">
    <source>
        <dbReference type="EMBL" id="CAK9165246.1"/>
    </source>
</evidence>
<evidence type="ECO:0000313" key="11">
    <source>
        <dbReference type="Proteomes" id="UP001642360"/>
    </source>
</evidence>
<dbReference type="EMBL" id="CAUOFW020004358">
    <property type="protein sequence ID" value="CAK9165246.1"/>
    <property type="molecule type" value="Genomic_DNA"/>
</dbReference>
<proteinExistence type="inferred from homology"/>
<dbReference type="GO" id="GO:0047714">
    <property type="term" value="F:galactolipase activity"/>
    <property type="evidence" value="ECO:0007669"/>
    <property type="project" value="UniProtKB-ARBA"/>
</dbReference>
<dbReference type="CDD" id="cd00519">
    <property type="entry name" value="Lipase_3"/>
    <property type="match status" value="1"/>
</dbReference>
<dbReference type="Proteomes" id="UP001642360">
    <property type="component" value="Unassembled WGS sequence"/>
</dbReference>
<dbReference type="SUPFAM" id="SSF53474">
    <property type="entry name" value="alpha/beta-Hydrolases"/>
    <property type="match status" value="1"/>
</dbReference>
<comment type="similarity">
    <text evidence="2">Belongs to the AB hydrolase superfamily. Lipase family.</text>
</comment>
<keyword evidence="7" id="KW-0442">Lipid degradation</keyword>
<dbReference type="GO" id="GO:0016042">
    <property type="term" value="P:lipid catabolic process"/>
    <property type="evidence" value="ECO:0007669"/>
    <property type="project" value="UniProtKB-KW"/>
</dbReference>
<evidence type="ECO:0000256" key="4">
    <source>
        <dbReference type="ARBA" id="ARBA00022640"/>
    </source>
</evidence>
<evidence type="ECO:0000259" key="9">
    <source>
        <dbReference type="Pfam" id="PF01764"/>
    </source>
</evidence>
<keyword evidence="5" id="KW-0378">Hydrolase</keyword>
<evidence type="ECO:0000256" key="1">
    <source>
        <dbReference type="ARBA" id="ARBA00004229"/>
    </source>
</evidence>
<keyword evidence="4" id="KW-0934">Plastid</keyword>
<keyword evidence="6" id="KW-0809">Transit peptide</keyword>
<organism evidence="10 11">
    <name type="scientific">Ilex paraguariensis</name>
    <name type="common">yerba mate</name>
    <dbReference type="NCBI Taxonomy" id="185542"/>
    <lineage>
        <taxon>Eukaryota</taxon>
        <taxon>Viridiplantae</taxon>
        <taxon>Streptophyta</taxon>
        <taxon>Embryophyta</taxon>
        <taxon>Tracheophyta</taxon>
        <taxon>Spermatophyta</taxon>
        <taxon>Magnoliopsida</taxon>
        <taxon>eudicotyledons</taxon>
        <taxon>Gunneridae</taxon>
        <taxon>Pentapetalae</taxon>
        <taxon>asterids</taxon>
        <taxon>campanulids</taxon>
        <taxon>Aquifoliales</taxon>
        <taxon>Aquifoliaceae</taxon>
        <taxon>Ilex</taxon>
    </lineage>
</organism>
<dbReference type="Gene3D" id="3.40.50.1820">
    <property type="entry name" value="alpha/beta hydrolase"/>
    <property type="match status" value="2"/>
</dbReference>
<evidence type="ECO:0000256" key="3">
    <source>
        <dbReference type="ARBA" id="ARBA00022528"/>
    </source>
</evidence>
<keyword evidence="11" id="KW-1185">Reference proteome</keyword>
<evidence type="ECO:0000256" key="7">
    <source>
        <dbReference type="ARBA" id="ARBA00022963"/>
    </source>
</evidence>
<evidence type="ECO:0000256" key="8">
    <source>
        <dbReference type="ARBA" id="ARBA00023098"/>
    </source>
</evidence>
<dbReference type="PANTHER" id="PTHR31403">
    <property type="entry name" value="PHOSPHOLIPASE A1-IBETA2, CHLOROPLASTIC"/>
    <property type="match status" value="1"/>
</dbReference>
<keyword evidence="3" id="KW-0150">Chloroplast</keyword>
<feature type="domain" description="Fungal lipase-type" evidence="9">
    <location>
        <begin position="142"/>
        <end position="278"/>
    </location>
</feature>
<dbReference type="InterPro" id="IPR029058">
    <property type="entry name" value="AB_hydrolase_fold"/>
</dbReference>
<gene>
    <name evidence="10" type="ORF">ILEXP_LOCUS34406</name>
</gene>
<dbReference type="Pfam" id="PF01764">
    <property type="entry name" value="Lipase_3"/>
    <property type="match status" value="1"/>
</dbReference>
<dbReference type="InterPro" id="IPR002921">
    <property type="entry name" value="Fungal_lipase-type"/>
</dbReference>
<dbReference type="GO" id="GO:0009507">
    <property type="term" value="C:chloroplast"/>
    <property type="evidence" value="ECO:0007669"/>
    <property type="project" value="UniProtKB-SubCell"/>
</dbReference>
<dbReference type="PANTHER" id="PTHR31403:SF11">
    <property type="entry name" value="OS12G0614500 PROTEIN"/>
    <property type="match status" value="1"/>
</dbReference>
<evidence type="ECO:0000256" key="6">
    <source>
        <dbReference type="ARBA" id="ARBA00022946"/>
    </source>
</evidence>
<dbReference type="AlphaFoldDB" id="A0ABC8T770"/>
<sequence>MPLLTWGDFKPSNRLAESLSHLLHLHVESPAQKSLHYTNQNFKIEGKHNTPVMSPKEDILEKWREIQGGYEWDNLLDPLHPWLRRDNVKYGEFAQATYDAFDFDSFSEYRESCRYNENRLFDKLGLHKHDYKVTKYIYAMSHIDLPRWLERSHLMDKWSKDSNWMGFIGVTFTSESTRYNKSSASEQVMKEVKRLVQFYNARGEEVSLTITGHSLGGALALLTAYEVASSLPGLHVNIISFGGPRVGNIAFRDELHQIGVKTLRVVAKQDLVPRMPGLVFNESLQKFDAITGTLDWVYTHVGAELKLDVWSSPYLKRGFNVSGFHMLETHLHLVNGFHSKASTFRSDARRDVALVNKTCDMLVDELRIPHFW</sequence>
<reference evidence="10 11" key="1">
    <citation type="submission" date="2024-02" db="EMBL/GenBank/DDBJ databases">
        <authorList>
            <person name="Vignale AGUSTIN F."/>
            <person name="Sosa J E."/>
            <person name="Modenutti C."/>
        </authorList>
    </citation>
    <scope>NUCLEOTIDE SEQUENCE [LARGE SCALE GENOMIC DNA]</scope>
</reference>
<comment type="subcellular location">
    <subcellularLocation>
        <location evidence="1">Plastid</location>
        <location evidence="1">Chloroplast</location>
    </subcellularLocation>
</comment>
<evidence type="ECO:0000256" key="2">
    <source>
        <dbReference type="ARBA" id="ARBA00010701"/>
    </source>
</evidence>
<accession>A0ABC8T770</accession>